<evidence type="ECO:0000256" key="1">
    <source>
        <dbReference type="SAM" id="MobiDB-lite"/>
    </source>
</evidence>
<evidence type="ECO:0000313" key="2">
    <source>
        <dbReference type="EMBL" id="GJM92752.1"/>
    </source>
</evidence>
<dbReference type="AlphaFoldDB" id="A0AAV5C3H1"/>
<feature type="region of interest" description="Disordered" evidence="1">
    <location>
        <begin position="1"/>
        <end position="21"/>
    </location>
</feature>
<comment type="caution">
    <text evidence="2">The sequence shown here is derived from an EMBL/GenBank/DDBJ whole genome shotgun (WGS) entry which is preliminary data.</text>
</comment>
<name>A0AAV5C3H1_ELECO</name>
<reference evidence="2" key="1">
    <citation type="journal article" date="2018" name="DNA Res.">
        <title>Multiple hybrid de novo genome assembly of finger millet, an orphan allotetraploid crop.</title>
        <authorList>
            <person name="Hatakeyama M."/>
            <person name="Aluri S."/>
            <person name="Balachadran M.T."/>
            <person name="Sivarajan S.R."/>
            <person name="Patrignani A."/>
            <person name="Gruter S."/>
            <person name="Poveda L."/>
            <person name="Shimizu-Inatsugi R."/>
            <person name="Baeten J."/>
            <person name="Francoijs K.J."/>
            <person name="Nataraja K.N."/>
            <person name="Reddy Y.A.N."/>
            <person name="Phadnis S."/>
            <person name="Ravikumar R.L."/>
            <person name="Schlapbach R."/>
            <person name="Sreeman S.M."/>
            <person name="Shimizu K.K."/>
        </authorList>
    </citation>
    <scope>NUCLEOTIDE SEQUENCE</scope>
</reference>
<sequence>MELRRPEPSTPGRNPASARAVLEPAAVEAEARRITALIRGEAKRSEGESCGDSWSGWDLARRKLGASGPRETTRRVARPASREAAGWDARY</sequence>
<proteinExistence type="predicted"/>
<reference evidence="2" key="2">
    <citation type="submission" date="2021-12" db="EMBL/GenBank/DDBJ databases">
        <title>Resequencing data analysis of finger millet.</title>
        <authorList>
            <person name="Hatakeyama M."/>
            <person name="Aluri S."/>
            <person name="Balachadran M.T."/>
            <person name="Sivarajan S.R."/>
            <person name="Poveda L."/>
            <person name="Shimizu-Inatsugi R."/>
            <person name="Schlapbach R."/>
            <person name="Sreeman S.M."/>
            <person name="Shimizu K.K."/>
        </authorList>
    </citation>
    <scope>NUCLEOTIDE SEQUENCE</scope>
</reference>
<evidence type="ECO:0000313" key="3">
    <source>
        <dbReference type="Proteomes" id="UP001054889"/>
    </source>
</evidence>
<gene>
    <name evidence="2" type="primary">ga09246</name>
    <name evidence="2" type="ORF">PR202_ga09246</name>
</gene>
<dbReference type="Proteomes" id="UP001054889">
    <property type="component" value="Unassembled WGS sequence"/>
</dbReference>
<protein>
    <submittedName>
        <fullName evidence="2">Uncharacterized protein</fullName>
    </submittedName>
</protein>
<dbReference type="EMBL" id="BQKI01000004">
    <property type="protein sequence ID" value="GJM92752.1"/>
    <property type="molecule type" value="Genomic_DNA"/>
</dbReference>
<keyword evidence="3" id="KW-1185">Reference proteome</keyword>
<feature type="region of interest" description="Disordered" evidence="1">
    <location>
        <begin position="64"/>
        <end position="91"/>
    </location>
</feature>
<accession>A0AAV5C3H1</accession>
<organism evidence="2 3">
    <name type="scientific">Eleusine coracana subsp. coracana</name>
    <dbReference type="NCBI Taxonomy" id="191504"/>
    <lineage>
        <taxon>Eukaryota</taxon>
        <taxon>Viridiplantae</taxon>
        <taxon>Streptophyta</taxon>
        <taxon>Embryophyta</taxon>
        <taxon>Tracheophyta</taxon>
        <taxon>Spermatophyta</taxon>
        <taxon>Magnoliopsida</taxon>
        <taxon>Liliopsida</taxon>
        <taxon>Poales</taxon>
        <taxon>Poaceae</taxon>
        <taxon>PACMAD clade</taxon>
        <taxon>Chloridoideae</taxon>
        <taxon>Cynodonteae</taxon>
        <taxon>Eleusininae</taxon>
        <taxon>Eleusine</taxon>
    </lineage>
</organism>